<dbReference type="Pfam" id="PF08031">
    <property type="entry name" value="BBE"/>
    <property type="match status" value="1"/>
</dbReference>
<dbReference type="InterPro" id="IPR016167">
    <property type="entry name" value="FAD-bd_PCMH_sub1"/>
</dbReference>
<keyword evidence="11" id="KW-1015">Disulfide bond</keyword>
<evidence type="ECO:0000256" key="9">
    <source>
        <dbReference type="ARBA" id="ARBA00022827"/>
    </source>
</evidence>
<evidence type="ECO:0000256" key="6">
    <source>
        <dbReference type="ARBA" id="ARBA00022630"/>
    </source>
</evidence>
<keyword evidence="7 13" id="KW-0732">Signal</keyword>
<keyword evidence="12" id="KW-0325">Glycoprotein</keyword>
<dbReference type="InterPro" id="IPR016166">
    <property type="entry name" value="FAD-bd_PCMH"/>
</dbReference>
<evidence type="ECO:0000313" key="15">
    <source>
        <dbReference type="EMBL" id="TXG48215.1"/>
    </source>
</evidence>
<gene>
    <name evidence="15" type="ORF">EZV62_027509</name>
</gene>
<evidence type="ECO:0000256" key="12">
    <source>
        <dbReference type="ARBA" id="ARBA00023180"/>
    </source>
</evidence>
<dbReference type="InterPro" id="IPR012951">
    <property type="entry name" value="BBE"/>
</dbReference>
<evidence type="ECO:0000256" key="13">
    <source>
        <dbReference type="SAM" id="SignalP"/>
    </source>
</evidence>
<dbReference type="Pfam" id="PF01565">
    <property type="entry name" value="FAD_binding_4"/>
    <property type="match status" value="1"/>
</dbReference>
<protein>
    <recommendedName>
        <fullName evidence="14">FAD-binding PCMH-type domain-containing protein</fullName>
    </recommendedName>
</protein>
<evidence type="ECO:0000259" key="14">
    <source>
        <dbReference type="PROSITE" id="PS51387"/>
    </source>
</evidence>
<sequence>MKSLSSSIFSILLVLLFSQWAASLPETNHENFLQCLTLNSDNSTSISKVIYTQNNSSYSSILEFSIQNLRFSTSTTPKPLVIVTPLQVSHIQASISCSQRHGMQIRVRSGGHDYEGLSFVSDVPFVIVDLINMSSISVDTENQTAWVQTGATIGQLYYRIAEKSKTLAFPAGVCPTVGVGGHFSGGGYGFLLRKYGLAADNIVDAQLIDVKGRFLDRNSMGEDLFWAIRGGGGASFGVIVAWKIKLVAVPPTVTVFNVQRTLEQNATKIILKWQQVADKVHEDLMTRIFLRSVNSSTEQGKKTMRLSFEAMFLGGVDQLLPLMQKILPELGLVNEDCIEMSWIDSILYFAGFTNGESMEVLLDRTSTTRIFFKGKSDYVKEPIPETAWEGIYERFYEEEAEATEMILSPYGGKMSEISESEIPFPHRVGNLYKIHYSVYWEEEGNEIAQKHIDWIRRLYSFVAPYVSKNPRAAYINYRDLDIGTNNIKGSYTSFKQASIWGVKYFKNNFNRLVHVKTKVDPANFFRNEQSIPPLSSWWNKRGRHVSSSRPAMRIVRTQAISASATSVREKYGSLNLLINASGILSIPNVLQPGRDNFIDCNQQHIWPLLKVGGGTGTERDVAVVANLSARVGSIGDNRLGGWHSYRSSNAALNQLTKTVSVEFARKKDPVICILLHPGTVDTDLSRPFQRNVPEGKLFTKEFSVQKLLGIINKAKRHDNGKFFAWDGQEIPW</sequence>
<evidence type="ECO:0000256" key="2">
    <source>
        <dbReference type="ARBA" id="ARBA00004191"/>
    </source>
</evidence>
<dbReference type="PRINTS" id="PR00081">
    <property type="entry name" value="GDHRDH"/>
</dbReference>
<organism evidence="15 16">
    <name type="scientific">Acer yangbiense</name>
    <dbReference type="NCBI Taxonomy" id="1000413"/>
    <lineage>
        <taxon>Eukaryota</taxon>
        <taxon>Viridiplantae</taxon>
        <taxon>Streptophyta</taxon>
        <taxon>Embryophyta</taxon>
        <taxon>Tracheophyta</taxon>
        <taxon>Spermatophyta</taxon>
        <taxon>Magnoliopsida</taxon>
        <taxon>eudicotyledons</taxon>
        <taxon>Gunneridae</taxon>
        <taxon>Pentapetalae</taxon>
        <taxon>rosids</taxon>
        <taxon>malvids</taxon>
        <taxon>Sapindales</taxon>
        <taxon>Sapindaceae</taxon>
        <taxon>Hippocastanoideae</taxon>
        <taxon>Acereae</taxon>
        <taxon>Acer</taxon>
    </lineage>
</organism>
<dbReference type="PROSITE" id="PS51387">
    <property type="entry name" value="FAD_PCMH"/>
    <property type="match status" value="1"/>
</dbReference>
<dbReference type="InterPro" id="IPR036291">
    <property type="entry name" value="NAD(P)-bd_dom_sf"/>
</dbReference>
<dbReference type="Proteomes" id="UP000323000">
    <property type="component" value="Chromosome 13"/>
</dbReference>
<comment type="similarity">
    <text evidence="3">Belongs to the oxygen-dependent FAD-linked oxidoreductase family.</text>
</comment>
<dbReference type="InterPro" id="IPR016169">
    <property type="entry name" value="FAD-bd_PCMH_sub2"/>
</dbReference>
<evidence type="ECO:0000256" key="7">
    <source>
        <dbReference type="ARBA" id="ARBA00022729"/>
    </source>
</evidence>
<comment type="subcellular location">
    <subcellularLocation>
        <location evidence="2">Secreted</location>
        <location evidence="2">Cell wall</location>
    </subcellularLocation>
</comment>
<name>A0A5C7GUJ9_9ROSI</name>
<dbReference type="AlphaFoldDB" id="A0A5C7GUJ9"/>
<dbReference type="EMBL" id="VAHF01000013">
    <property type="protein sequence ID" value="TXG48215.1"/>
    <property type="molecule type" value="Genomic_DNA"/>
</dbReference>
<feature type="domain" description="FAD-binding PCMH-type" evidence="14">
    <location>
        <begin position="75"/>
        <end position="249"/>
    </location>
</feature>
<dbReference type="InterPro" id="IPR036318">
    <property type="entry name" value="FAD-bd_PCMH-like_sf"/>
</dbReference>
<evidence type="ECO:0000256" key="11">
    <source>
        <dbReference type="ARBA" id="ARBA00023157"/>
    </source>
</evidence>
<dbReference type="SUPFAM" id="SSF51735">
    <property type="entry name" value="NAD(P)-binding Rossmann-fold domains"/>
    <property type="match status" value="1"/>
</dbReference>
<dbReference type="GO" id="GO:0016491">
    <property type="term" value="F:oxidoreductase activity"/>
    <property type="evidence" value="ECO:0007669"/>
    <property type="project" value="UniProtKB-KW"/>
</dbReference>
<feature type="signal peptide" evidence="13">
    <location>
        <begin position="1"/>
        <end position="23"/>
    </location>
</feature>
<keyword evidence="10" id="KW-0560">Oxidoreductase</keyword>
<dbReference type="Pfam" id="PF00106">
    <property type="entry name" value="adh_short"/>
    <property type="match status" value="1"/>
</dbReference>
<evidence type="ECO:0000256" key="10">
    <source>
        <dbReference type="ARBA" id="ARBA00023002"/>
    </source>
</evidence>
<feature type="chain" id="PRO_5023037151" description="FAD-binding PCMH-type domain-containing protein" evidence="13">
    <location>
        <begin position="24"/>
        <end position="732"/>
    </location>
</feature>
<reference evidence="16" key="1">
    <citation type="journal article" date="2019" name="Gigascience">
        <title>De novo genome assembly of the endangered Acer yangbiense, a plant species with extremely small populations endemic to Yunnan Province, China.</title>
        <authorList>
            <person name="Yang J."/>
            <person name="Wariss H.M."/>
            <person name="Tao L."/>
            <person name="Zhang R."/>
            <person name="Yun Q."/>
            <person name="Hollingsworth P."/>
            <person name="Dao Z."/>
            <person name="Luo G."/>
            <person name="Guo H."/>
            <person name="Ma Y."/>
            <person name="Sun W."/>
        </authorList>
    </citation>
    <scope>NUCLEOTIDE SEQUENCE [LARGE SCALE GENOMIC DNA]</scope>
    <source>
        <strain evidence="16">cv. Malutang</strain>
    </source>
</reference>
<dbReference type="InterPro" id="IPR002347">
    <property type="entry name" value="SDR_fam"/>
</dbReference>
<keyword evidence="9" id="KW-0274">FAD</keyword>
<comment type="cofactor">
    <cofactor evidence="1">
        <name>FAD</name>
        <dbReference type="ChEBI" id="CHEBI:57692"/>
    </cofactor>
</comment>
<dbReference type="OrthoDB" id="407275at2759"/>
<evidence type="ECO:0000256" key="4">
    <source>
        <dbReference type="ARBA" id="ARBA00022512"/>
    </source>
</evidence>
<evidence type="ECO:0000256" key="8">
    <source>
        <dbReference type="ARBA" id="ARBA00022741"/>
    </source>
</evidence>
<keyword evidence="5" id="KW-0964">Secreted</keyword>
<accession>A0A5C7GUJ9</accession>
<proteinExistence type="inferred from homology"/>
<dbReference type="GO" id="GO:0071949">
    <property type="term" value="F:FAD binding"/>
    <property type="evidence" value="ECO:0007669"/>
    <property type="project" value="InterPro"/>
</dbReference>
<dbReference type="Gene3D" id="3.30.465.10">
    <property type="match status" value="1"/>
</dbReference>
<evidence type="ECO:0000256" key="1">
    <source>
        <dbReference type="ARBA" id="ARBA00001974"/>
    </source>
</evidence>
<evidence type="ECO:0000313" key="16">
    <source>
        <dbReference type="Proteomes" id="UP000323000"/>
    </source>
</evidence>
<dbReference type="Gene3D" id="3.40.462.20">
    <property type="match status" value="1"/>
</dbReference>
<dbReference type="Gene3D" id="3.40.50.720">
    <property type="entry name" value="NAD(P)-binding Rossmann-like Domain"/>
    <property type="match status" value="1"/>
</dbReference>
<evidence type="ECO:0000256" key="3">
    <source>
        <dbReference type="ARBA" id="ARBA00005466"/>
    </source>
</evidence>
<keyword evidence="16" id="KW-1185">Reference proteome</keyword>
<keyword evidence="4" id="KW-0134">Cell wall</keyword>
<keyword evidence="8" id="KW-0547">Nucleotide-binding</keyword>
<dbReference type="Gene3D" id="3.30.43.10">
    <property type="entry name" value="Uridine Diphospho-n-acetylenolpyruvylglucosamine Reductase, domain 2"/>
    <property type="match status" value="1"/>
</dbReference>
<dbReference type="PANTHER" id="PTHR32448">
    <property type="entry name" value="OS08G0158400 PROTEIN"/>
    <property type="match status" value="1"/>
</dbReference>
<comment type="caution">
    <text evidence="15">The sequence shown here is derived from an EMBL/GenBank/DDBJ whole genome shotgun (WGS) entry which is preliminary data.</text>
</comment>
<dbReference type="InterPro" id="IPR006094">
    <property type="entry name" value="Oxid_FAD_bind_N"/>
</dbReference>
<dbReference type="FunFam" id="3.30.43.10:FF:000004">
    <property type="entry name" value="Berberine bridge enzyme-like 15"/>
    <property type="match status" value="1"/>
</dbReference>
<keyword evidence="6" id="KW-0285">Flavoprotein</keyword>
<dbReference type="SUPFAM" id="SSF56176">
    <property type="entry name" value="FAD-binding/transporter-associated domain-like"/>
    <property type="match status" value="1"/>
</dbReference>
<evidence type="ECO:0000256" key="5">
    <source>
        <dbReference type="ARBA" id="ARBA00022525"/>
    </source>
</evidence>